<evidence type="ECO:0000256" key="7">
    <source>
        <dbReference type="ARBA" id="ARBA00023470"/>
    </source>
</evidence>
<evidence type="ECO:0000256" key="3">
    <source>
        <dbReference type="ARBA" id="ARBA00011738"/>
    </source>
</evidence>
<dbReference type="InterPro" id="IPR015422">
    <property type="entry name" value="PyrdxlP-dep_Trfase_small"/>
</dbReference>
<dbReference type="InterPro" id="IPR015421">
    <property type="entry name" value="PyrdxlP-dep_Trfase_major"/>
</dbReference>
<keyword evidence="4" id="KW-0210">Decarboxylase</keyword>
<keyword evidence="5 8" id="KW-0663">Pyridoxal phosphate</keyword>
<feature type="modified residue" description="N6-(pyridoxal phosphate)lysine" evidence="8">
    <location>
        <position position="316"/>
    </location>
</feature>
<dbReference type="InterPro" id="IPR015424">
    <property type="entry name" value="PyrdxlP-dep_Trfase"/>
</dbReference>
<dbReference type="Gene3D" id="3.40.640.10">
    <property type="entry name" value="Type I PLP-dependent aspartate aminotransferase-like (Major domain)"/>
    <property type="match status" value="1"/>
</dbReference>
<dbReference type="GO" id="GO:0004837">
    <property type="term" value="F:tyrosine decarboxylase activity"/>
    <property type="evidence" value="ECO:0007669"/>
    <property type="project" value="UniProtKB-EC"/>
</dbReference>
<dbReference type="FunFam" id="1.20.1340.10:FF:000001">
    <property type="entry name" value="Histidine decarboxylase"/>
    <property type="match status" value="1"/>
</dbReference>
<dbReference type="PROSITE" id="PS00392">
    <property type="entry name" value="DDC_GAD_HDC_YDC"/>
    <property type="match status" value="1"/>
</dbReference>
<keyword evidence="11" id="KW-1185">Reference proteome</keyword>
<dbReference type="EMBL" id="JADFTS010000004">
    <property type="protein sequence ID" value="KAF9608166.1"/>
    <property type="molecule type" value="Genomic_DNA"/>
</dbReference>
<comment type="cofactor">
    <cofactor evidence="1 8 9">
        <name>pyridoxal 5'-phosphate</name>
        <dbReference type="ChEBI" id="CHEBI:597326"/>
    </cofactor>
</comment>
<evidence type="ECO:0000313" key="10">
    <source>
        <dbReference type="EMBL" id="KAF9608166.1"/>
    </source>
</evidence>
<dbReference type="GO" id="GO:0030170">
    <property type="term" value="F:pyridoxal phosphate binding"/>
    <property type="evidence" value="ECO:0007669"/>
    <property type="project" value="InterPro"/>
</dbReference>
<dbReference type="Pfam" id="PF00282">
    <property type="entry name" value="Pyridoxal_deC"/>
    <property type="match status" value="1"/>
</dbReference>
<dbReference type="SUPFAM" id="SSF53383">
    <property type="entry name" value="PLP-dependent transferases"/>
    <property type="match status" value="1"/>
</dbReference>
<evidence type="ECO:0000256" key="1">
    <source>
        <dbReference type="ARBA" id="ARBA00001933"/>
    </source>
</evidence>
<dbReference type="PANTHER" id="PTHR11999:SF96">
    <property type="entry name" value="TYROSINE DECARBOXYLASE"/>
    <property type="match status" value="1"/>
</dbReference>
<comment type="similarity">
    <text evidence="2 9">Belongs to the group II decarboxylase family.</text>
</comment>
<dbReference type="FunFam" id="3.40.640.10:FF:000025">
    <property type="entry name" value="Histidine decarboxylase"/>
    <property type="match status" value="1"/>
</dbReference>
<dbReference type="PANTHER" id="PTHR11999">
    <property type="entry name" value="GROUP II PYRIDOXAL-5-PHOSPHATE DECARBOXYLASE"/>
    <property type="match status" value="1"/>
</dbReference>
<dbReference type="GO" id="GO:0005737">
    <property type="term" value="C:cytoplasm"/>
    <property type="evidence" value="ECO:0007669"/>
    <property type="project" value="TreeGrafter"/>
</dbReference>
<dbReference type="EC" id="4.1.1.25" evidence="7"/>
<dbReference type="GO" id="GO:0019752">
    <property type="term" value="P:carboxylic acid metabolic process"/>
    <property type="evidence" value="ECO:0007669"/>
    <property type="project" value="InterPro"/>
</dbReference>
<dbReference type="InterPro" id="IPR021115">
    <property type="entry name" value="Pyridoxal-P_BS"/>
</dbReference>
<dbReference type="Gene3D" id="3.90.1150.10">
    <property type="entry name" value="Aspartate Aminotransferase, domain 1"/>
    <property type="match status" value="1"/>
</dbReference>
<evidence type="ECO:0000256" key="9">
    <source>
        <dbReference type="RuleBase" id="RU000382"/>
    </source>
</evidence>
<dbReference type="CDD" id="cd06450">
    <property type="entry name" value="DOPA_deC_like"/>
    <property type="match status" value="1"/>
</dbReference>
<dbReference type="Gene3D" id="1.20.1340.10">
    <property type="entry name" value="dopa decarboxylase, N-terminal domain"/>
    <property type="match status" value="1"/>
</dbReference>
<evidence type="ECO:0000256" key="5">
    <source>
        <dbReference type="ARBA" id="ARBA00022898"/>
    </source>
</evidence>
<evidence type="ECO:0000256" key="2">
    <source>
        <dbReference type="ARBA" id="ARBA00009533"/>
    </source>
</evidence>
<evidence type="ECO:0000256" key="6">
    <source>
        <dbReference type="ARBA" id="ARBA00023239"/>
    </source>
</evidence>
<protein>
    <recommendedName>
        <fullName evidence="7">tyrosine decarboxylase</fullName>
        <ecNumber evidence="7">4.1.1.25</ecNumber>
    </recommendedName>
</protein>
<reference evidence="10 11" key="1">
    <citation type="submission" date="2020-10" db="EMBL/GenBank/DDBJ databases">
        <title>The Coptis chinensis genome and diversification of protoberbering-type alkaloids.</title>
        <authorList>
            <person name="Wang B."/>
            <person name="Shu S."/>
            <person name="Song C."/>
            <person name="Liu Y."/>
        </authorList>
    </citation>
    <scope>NUCLEOTIDE SEQUENCE [LARGE SCALE GENOMIC DNA]</scope>
    <source>
        <strain evidence="10">HL-2020</strain>
        <tissue evidence="10">Leaf</tissue>
    </source>
</reference>
<proteinExistence type="inferred from homology"/>
<evidence type="ECO:0000313" key="11">
    <source>
        <dbReference type="Proteomes" id="UP000631114"/>
    </source>
</evidence>
<dbReference type="InterPro" id="IPR002129">
    <property type="entry name" value="PyrdxlP-dep_de-COase"/>
</dbReference>
<comment type="caution">
    <text evidence="10">The sequence shown here is derived from an EMBL/GenBank/DDBJ whole genome shotgun (WGS) entry which is preliminary data.</text>
</comment>
<dbReference type="InterPro" id="IPR010977">
    <property type="entry name" value="Aromatic_deC"/>
</dbReference>
<dbReference type="Proteomes" id="UP000631114">
    <property type="component" value="Unassembled WGS sequence"/>
</dbReference>
<comment type="subunit">
    <text evidence="3">Homodimer.</text>
</comment>
<name>A0A835I0F6_9MAGN</name>
<dbReference type="GO" id="GO:0006520">
    <property type="term" value="P:amino acid metabolic process"/>
    <property type="evidence" value="ECO:0007669"/>
    <property type="project" value="InterPro"/>
</dbReference>
<dbReference type="PRINTS" id="PR00800">
    <property type="entry name" value="YHDCRBOXLASE"/>
</dbReference>
<keyword evidence="6 9" id="KW-0456">Lyase</keyword>
<dbReference type="OrthoDB" id="639767at2759"/>
<gene>
    <name evidence="10" type="ORF">IFM89_007552</name>
</gene>
<organism evidence="10 11">
    <name type="scientific">Coptis chinensis</name>
    <dbReference type="NCBI Taxonomy" id="261450"/>
    <lineage>
        <taxon>Eukaryota</taxon>
        <taxon>Viridiplantae</taxon>
        <taxon>Streptophyta</taxon>
        <taxon>Embryophyta</taxon>
        <taxon>Tracheophyta</taxon>
        <taxon>Spermatophyta</taxon>
        <taxon>Magnoliopsida</taxon>
        <taxon>Ranunculales</taxon>
        <taxon>Ranunculaceae</taxon>
        <taxon>Coptidoideae</taxon>
        <taxon>Coptis</taxon>
    </lineage>
</organism>
<evidence type="ECO:0000256" key="4">
    <source>
        <dbReference type="ARBA" id="ARBA00022793"/>
    </source>
</evidence>
<sequence>MNSIQNDIQEKFASPSNLLDPEEFKRQGHMIIDFLADYYKNIHKYPVRSQVKPGYLKNRLPESAPNDAEPIESILKDIQNDIIPGLTHWQSPRYFAYFPFSTSIAGFLGEMLSAGLCVNAFSWITSPAATELESIVMNWLGKMLSLPESFLFSGNGGGVLQGTASEAILCTIIAARDRMLNKIGRANICKLVVYGSDQTHSCVQKGAHIAGIHPKNFRAIATSKSNAFSLPVESLRSTILADIEAGLVPFFLCATVGTTTSTAVDPVGLLCHVAKDYNIWVHVDAAYAGSACICPEFRHFIDGVENVDSFSFNAHKWLFTNFDCCCLWVRDPSALIKALSISPEYLKNKETESKQVVDYKDWQIGLSRRFRALKLWLVLRSYGVANIRNFLRSHVRLAKHFEGLVAKDKRFEIVVPRTFSMVCFRLLPPIPLVEMTSDVGDSRDQIVTIHEARVNELNMKLLESINDSGEASLTHGVLGGVYIIRFVVAATLTEERHVNMAWKAVQGHADALVP</sequence>
<accession>A0A835I0F6</accession>
<dbReference type="AlphaFoldDB" id="A0A835I0F6"/>
<evidence type="ECO:0000256" key="8">
    <source>
        <dbReference type="PIRSR" id="PIRSR602129-50"/>
    </source>
</evidence>